<evidence type="ECO:0000256" key="1">
    <source>
        <dbReference type="ARBA" id="ARBA00004651"/>
    </source>
</evidence>
<gene>
    <name evidence="11" type="ORF">EKO04_000857</name>
</gene>
<evidence type="ECO:0000256" key="10">
    <source>
        <dbReference type="SAM" id="Phobius"/>
    </source>
</evidence>
<dbReference type="GO" id="GO:0004100">
    <property type="term" value="F:chitin synthase activity"/>
    <property type="evidence" value="ECO:0007669"/>
    <property type="project" value="UniProtKB-EC"/>
</dbReference>
<evidence type="ECO:0000256" key="6">
    <source>
        <dbReference type="ARBA" id="ARBA00022692"/>
    </source>
</evidence>
<dbReference type="AlphaFoldDB" id="A0A8H7MLQ3"/>
<dbReference type="GO" id="GO:0031505">
    <property type="term" value="P:fungal-type cell wall organization"/>
    <property type="evidence" value="ECO:0007669"/>
    <property type="project" value="TreeGrafter"/>
</dbReference>
<name>A0A8H7MLQ3_9PLEO</name>
<keyword evidence="8 10" id="KW-0472">Membrane</keyword>
<evidence type="ECO:0000313" key="12">
    <source>
        <dbReference type="Proteomes" id="UP000651452"/>
    </source>
</evidence>
<proteinExistence type="predicted"/>
<keyword evidence="3" id="KW-1003">Cell membrane</keyword>
<comment type="caution">
    <text evidence="11">The sequence shown here is derived from an EMBL/GenBank/DDBJ whole genome shotgun (WGS) entry which is preliminary data.</text>
</comment>
<dbReference type="Pfam" id="PF03142">
    <property type="entry name" value="Chitin_synth_2"/>
    <property type="match status" value="1"/>
</dbReference>
<evidence type="ECO:0000256" key="4">
    <source>
        <dbReference type="ARBA" id="ARBA00022676"/>
    </source>
</evidence>
<dbReference type="Gene3D" id="3.90.550.10">
    <property type="entry name" value="Spore Coat Polysaccharide Biosynthesis Protein SpsA, Chain A"/>
    <property type="match status" value="1"/>
</dbReference>
<evidence type="ECO:0000313" key="11">
    <source>
        <dbReference type="EMBL" id="KAF9701679.1"/>
    </source>
</evidence>
<keyword evidence="5" id="KW-0808">Transferase</keyword>
<reference evidence="11" key="1">
    <citation type="submission" date="2018-12" db="EMBL/GenBank/DDBJ databases">
        <authorList>
            <person name="Syme R.A."/>
            <person name="Farfan-Caceres L."/>
            <person name="Lichtenzveig J."/>
        </authorList>
    </citation>
    <scope>NUCLEOTIDE SEQUENCE</scope>
    <source>
        <strain evidence="11">Al4</strain>
    </source>
</reference>
<dbReference type="GO" id="GO:0005886">
    <property type="term" value="C:plasma membrane"/>
    <property type="evidence" value="ECO:0007669"/>
    <property type="project" value="UniProtKB-SubCell"/>
</dbReference>
<keyword evidence="6 10" id="KW-0812">Transmembrane</keyword>
<dbReference type="InterPro" id="IPR029044">
    <property type="entry name" value="Nucleotide-diphossugar_trans"/>
</dbReference>
<evidence type="ECO:0000256" key="9">
    <source>
        <dbReference type="ARBA" id="ARBA00023180"/>
    </source>
</evidence>
<evidence type="ECO:0000256" key="7">
    <source>
        <dbReference type="ARBA" id="ARBA00022989"/>
    </source>
</evidence>
<dbReference type="EC" id="2.4.1.16" evidence="2"/>
<organism evidence="11 12">
    <name type="scientific">Ascochyta lentis</name>
    <dbReference type="NCBI Taxonomy" id="205686"/>
    <lineage>
        <taxon>Eukaryota</taxon>
        <taxon>Fungi</taxon>
        <taxon>Dikarya</taxon>
        <taxon>Ascomycota</taxon>
        <taxon>Pezizomycotina</taxon>
        <taxon>Dothideomycetes</taxon>
        <taxon>Pleosporomycetidae</taxon>
        <taxon>Pleosporales</taxon>
        <taxon>Pleosporineae</taxon>
        <taxon>Didymellaceae</taxon>
        <taxon>Ascochyta</taxon>
    </lineage>
</organism>
<dbReference type="Proteomes" id="UP000651452">
    <property type="component" value="Unassembled WGS sequence"/>
</dbReference>
<dbReference type="PANTHER" id="PTHR22914:SF13">
    <property type="entry name" value="CHITIN SYNTHASE"/>
    <property type="match status" value="1"/>
</dbReference>
<feature type="transmembrane region" description="Helical" evidence="10">
    <location>
        <begin position="59"/>
        <end position="77"/>
    </location>
</feature>
<dbReference type="GO" id="GO:0006031">
    <property type="term" value="P:chitin biosynthetic process"/>
    <property type="evidence" value="ECO:0007669"/>
    <property type="project" value="TreeGrafter"/>
</dbReference>
<dbReference type="SUPFAM" id="SSF53448">
    <property type="entry name" value="Nucleotide-diphospho-sugar transferases"/>
    <property type="match status" value="1"/>
</dbReference>
<accession>A0A8H7MLQ3</accession>
<keyword evidence="12" id="KW-1185">Reference proteome</keyword>
<reference evidence="11" key="2">
    <citation type="submission" date="2020-09" db="EMBL/GenBank/DDBJ databases">
        <title>Reference genome assembly for Australian Ascochyta lentis isolate Al4.</title>
        <authorList>
            <person name="Lee R.C."/>
            <person name="Farfan-Caceres L.M."/>
            <person name="Debler J.W."/>
            <person name="Williams A.H."/>
            <person name="Henares B.M."/>
        </authorList>
    </citation>
    <scope>NUCLEOTIDE SEQUENCE</scope>
    <source>
        <strain evidence="11">Al4</strain>
    </source>
</reference>
<evidence type="ECO:0000256" key="8">
    <source>
        <dbReference type="ARBA" id="ARBA00023136"/>
    </source>
</evidence>
<keyword evidence="4" id="KW-0328">Glycosyltransferase</keyword>
<protein>
    <recommendedName>
        <fullName evidence="2">chitin synthase</fullName>
        <ecNumber evidence="2">2.4.1.16</ecNumber>
    </recommendedName>
</protein>
<evidence type="ECO:0000256" key="5">
    <source>
        <dbReference type="ARBA" id="ARBA00022679"/>
    </source>
</evidence>
<keyword evidence="7 10" id="KW-1133">Transmembrane helix</keyword>
<dbReference type="EMBL" id="RZGK01000002">
    <property type="protein sequence ID" value="KAF9701679.1"/>
    <property type="molecule type" value="Genomic_DNA"/>
</dbReference>
<evidence type="ECO:0000256" key="2">
    <source>
        <dbReference type="ARBA" id="ARBA00012543"/>
    </source>
</evidence>
<comment type="subcellular location">
    <subcellularLocation>
        <location evidence="1">Cell membrane</location>
        <topology evidence="1">Multi-pass membrane protein</topology>
    </subcellularLocation>
</comment>
<dbReference type="OrthoDB" id="370884at2759"/>
<keyword evidence="9" id="KW-0325">Glycoprotein</keyword>
<dbReference type="PANTHER" id="PTHR22914">
    <property type="entry name" value="CHITIN SYNTHASE"/>
    <property type="match status" value="1"/>
</dbReference>
<dbReference type="InterPro" id="IPR004835">
    <property type="entry name" value="Chitin_synth"/>
</dbReference>
<sequence length="569" mass="64518">MLASELAMGTPKSLPITSLESVHIKRRTRKLSLSLRSSKENANEHRPPVNSRKHRREKYAFLSILFLANLAVSLMSMNFSRFYWILLPITLFRPFVDSTEITLLVIFYLIRRLYPTPPKVPDTPENLAYLLTCYNETSTELTRSLASLADQQNLETHNKAVIIVCDGRCNGRGMEKTTADQLKEDVIENATTTSIPSAYTAWDGKPMDVELIRGTFKSLDVLCIVKEENRGKRDSLILIRSFLHKLNQQATNPHQPIGIFSPQLFTHMRHFFQSLSMPTVQHIIGIDADTRFDPHCITNLVQTARESPKIVGVSGFVLADPTITSPFSLPFIYQTTEYRTGQIRRRFRQSLMTRKVTCLPGCCQLLRVVEETCGDELLSRFGYYPLESDTLFRTIQSMTSEDRDHICLMLQMHKDVQTRQCLAARAYTSVPHSAVVFLRQRRRWTLGPIVSDSLLALRGETGVAERMAAVASVWNWASTLSMLFAPFFRAPLDPTTARLCSSLIAYRNTWDYTTVLLSSTSLLQLCQNIVGCILVSQLAPTAGVIVHIYSLMYLDDFQWGKMRGDVKGV</sequence>
<evidence type="ECO:0000256" key="3">
    <source>
        <dbReference type="ARBA" id="ARBA00022475"/>
    </source>
</evidence>
<dbReference type="GO" id="GO:0030428">
    <property type="term" value="C:cell septum"/>
    <property type="evidence" value="ECO:0007669"/>
    <property type="project" value="TreeGrafter"/>
</dbReference>